<dbReference type="Proteomes" id="UP000256900">
    <property type="component" value="Unassembled WGS sequence"/>
</dbReference>
<sequence length="497" mass="53472">MSRLPRNSAVSGWRLFGLGAALGLALALGACAEVEEQGDKPIQVEIPAAAPRTLGVETPASAENQKMIALFGGEYHDPAAQQFVNGILLKLAKAGDNPEQPYQVTILNSPVVNAFAMAPDHIYVTRGLLALANDASEVAAVMAHEIGHITARHAVLREEEEKRAALISQAAAVIESRQKGQEVEAVERRTLASFSRQQELEADEIGIRVMAKAGYDPYAAARFLTTLGRDSALRSSLFGQGSDVSKPDLLATHPSTPERVERARQVAQEYGPPGTGITDRIAYLAAIDGIMYGDDPSDGSIRGTTFIHPRLGFLFTAPDGFVLENSAQAVLGVKAGGREALRLDSVRLEPSVTLESYISSGWIDGLLPSTVETLTVNGMPAVMANARAGEWNFQVAVIRFQGDQVYRLIFAIRSLDADAEKRFRASIESFRRTTPDEVQDVKPLRIVIVTAQSGDTVESLSNKMAVADHPLEHFELINGLTSAGPLPAGEHYKIVTD</sequence>
<dbReference type="InterPro" id="IPR051156">
    <property type="entry name" value="Mito/Outer_Membr_Metalloprot"/>
</dbReference>
<dbReference type="GO" id="GO:0051603">
    <property type="term" value="P:proteolysis involved in protein catabolic process"/>
    <property type="evidence" value="ECO:0007669"/>
    <property type="project" value="TreeGrafter"/>
</dbReference>
<keyword evidence="5" id="KW-0862">Zinc</keyword>
<dbReference type="OrthoDB" id="9810445at2"/>
<evidence type="ECO:0000256" key="4">
    <source>
        <dbReference type="ARBA" id="ARBA00022801"/>
    </source>
</evidence>
<evidence type="ECO:0000313" key="8">
    <source>
        <dbReference type="EMBL" id="REF89634.1"/>
    </source>
</evidence>
<evidence type="ECO:0000256" key="5">
    <source>
        <dbReference type="ARBA" id="ARBA00022833"/>
    </source>
</evidence>
<dbReference type="InterPro" id="IPR001915">
    <property type="entry name" value="Peptidase_M48"/>
</dbReference>
<keyword evidence="3" id="KW-0479">Metal-binding</keyword>
<keyword evidence="4" id="KW-0378">Hydrolase</keyword>
<dbReference type="GO" id="GO:0046872">
    <property type="term" value="F:metal ion binding"/>
    <property type="evidence" value="ECO:0007669"/>
    <property type="project" value="UniProtKB-KW"/>
</dbReference>
<dbReference type="GO" id="GO:0016020">
    <property type="term" value="C:membrane"/>
    <property type="evidence" value="ECO:0007669"/>
    <property type="project" value="TreeGrafter"/>
</dbReference>
<reference evidence="8 9" key="1">
    <citation type="submission" date="2018-08" db="EMBL/GenBank/DDBJ databases">
        <title>Genomic Encyclopedia of Type Strains, Phase IV (KMG-IV): sequencing the most valuable type-strain genomes for metagenomic binning, comparative biology and taxonomic classification.</title>
        <authorList>
            <person name="Goeker M."/>
        </authorList>
    </citation>
    <scope>NUCLEOTIDE SEQUENCE [LARGE SCALE GENOMIC DNA]</scope>
    <source>
        <strain evidence="8 9">BW863</strain>
    </source>
</reference>
<comment type="caution">
    <text evidence="8">The sequence shown here is derived from an EMBL/GenBank/DDBJ whole genome shotgun (WGS) entry which is preliminary data.</text>
</comment>
<comment type="cofactor">
    <cofactor evidence="1">
        <name>Zn(2+)</name>
        <dbReference type="ChEBI" id="CHEBI:29105"/>
    </cofactor>
</comment>
<evidence type="ECO:0000256" key="1">
    <source>
        <dbReference type="ARBA" id="ARBA00001947"/>
    </source>
</evidence>
<keyword evidence="9" id="KW-1185">Reference proteome</keyword>
<organism evidence="8 9">
    <name type="scientific">Methylovirgula ligni</name>
    <dbReference type="NCBI Taxonomy" id="569860"/>
    <lineage>
        <taxon>Bacteria</taxon>
        <taxon>Pseudomonadati</taxon>
        <taxon>Pseudomonadota</taxon>
        <taxon>Alphaproteobacteria</taxon>
        <taxon>Hyphomicrobiales</taxon>
        <taxon>Beijerinckiaceae</taxon>
        <taxon>Methylovirgula</taxon>
    </lineage>
</organism>
<dbReference type="EMBL" id="QUMO01000001">
    <property type="protein sequence ID" value="REF89634.1"/>
    <property type="molecule type" value="Genomic_DNA"/>
</dbReference>
<dbReference type="GO" id="GO:0004222">
    <property type="term" value="F:metalloendopeptidase activity"/>
    <property type="evidence" value="ECO:0007669"/>
    <property type="project" value="InterPro"/>
</dbReference>
<evidence type="ECO:0000256" key="2">
    <source>
        <dbReference type="ARBA" id="ARBA00022670"/>
    </source>
</evidence>
<keyword evidence="2 8" id="KW-0645">Protease</keyword>
<proteinExistence type="predicted"/>
<dbReference type="PROSITE" id="PS51257">
    <property type="entry name" value="PROKAR_LIPOPROTEIN"/>
    <property type="match status" value="1"/>
</dbReference>
<gene>
    <name evidence="8" type="ORF">DES32_0863</name>
</gene>
<evidence type="ECO:0000256" key="6">
    <source>
        <dbReference type="ARBA" id="ARBA00023049"/>
    </source>
</evidence>
<evidence type="ECO:0000259" key="7">
    <source>
        <dbReference type="Pfam" id="PF01435"/>
    </source>
</evidence>
<evidence type="ECO:0000256" key="3">
    <source>
        <dbReference type="ARBA" id="ARBA00022723"/>
    </source>
</evidence>
<name>A0A3D9Z382_9HYPH</name>
<dbReference type="Gene3D" id="3.30.2010.10">
    <property type="entry name" value="Metalloproteases ('zincins'), catalytic domain"/>
    <property type="match status" value="1"/>
</dbReference>
<dbReference type="CDD" id="cd07324">
    <property type="entry name" value="M48C_Oma1-like"/>
    <property type="match status" value="1"/>
</dbReference>
<dbReference type="PANTHER" id="PTHR22726:SF1">
    <property type="entry name" value="METALLOENDOPEPTIDASE OMA1, MITOCHONDRIAL"/>
    <property type="match status" value="1"/>
</dbReference>
<dbReference type="Pfam" id="PF01435">
    <property type="entry name" value="Peptidase_M48"/>
    <property type="match status" value="1"/>
</dbReference>
<dbReference type="RefSeq" id="WP_115835378.1">
    <property type="nucleotide sequence ID" value="NZ_CP025086.1"/>
</dbReference>
<protein>
    <submittedName>
        <fullName evidence="8">Putative Zn-dependent protease</fullName>
    </submittedName>
</protein>
<feature type="domain" description="Peptidase M48" evidence="7">
    <location>
        <begin position="81"/>
        <end position="265"/>
    </location>
</feature>
<dbReference type="PANTHER" id="PTHR22726">
    <property type="entry name" value="METALLOENDOPEPTIDASE OMA1"/>
    <property type="match status" value="1"/>
</dbReference>
<accession>A0A3D9Z382</accession>
<evidence type="ECO:0000313" key="9">
    <source>
        <dbReference type="Proteomes" id="UP000256900"/>
    </source>
</evidence>
<dbReference type="AlphaFoldDB" id="A0A3D9Z382"/>
<keyword evidence="6" id="KW-0482">Metalloprotease</keyword>